<dbReference type="AlphaFoldDB" id="B8ER79"/>
<dbReference type="RefSeq" id="WP_012590333.1">
    <property type="nucleotide sequence ID" value="NC_011666.1"/>
</dbReference>
<evidence type="ECO:0000313" key="2">
    <source>
        <dbReference type="Proteomes" id="UP000002257"/>
    </source>
</evidence>
<dbReference type="HOGENOM" id="CLU_2260479_0_0_5"/>
<protein>
    <submittedName>
        <fullName evidence="1">Uncharacterized protein</fullName>
    </submittedName>
</protein>
<sequence>MWEPEKPKLDLIGVVHGPLLSMAVFLDETNHSLVRLRIGQSFHGWTVHELDTRGATLEKAEQKVKLKLPDHASGKYGAASLKYAPAHQGTDPIAEIEGGVRLP</sequence>
<proteinExistence type="predicted"/>
<dbReference type="Proteomes" id="UP000002257">
    <property type="component" value="Chromosome"/>
</dbReference>
<dbReference type="EMBL" id="CP001280">
    <property type="protein sequence ID" value="ACK50263.1"/>
    <property type="molecule type" value="Genomic_DNA"/>
</dbReference>
<organism evidence="1 2">
    <name type="scientific">Methylocella silvestris (strain DSM 15510 / CIP 108128 / LMG 27833 / NCIMB 13906 / BL2)</name>
    <dbReference type="NCBI Taxonomy" id="395965"/>
    <lineage>
        <taxon>Bacteria</taxon>
        <taxon>Pseudomonadati</taxon>
        <taxon>Pseudomonadota</taxon>
        <taxon>Alphaproteobacteria</taxon>
        <taxon>Hyphomicrobiales</taxon>
        <taxon>Beijerinckiaceae</taxon>
        <taxon>Methylocella</taxon>
    </lineage>
</organism>
<keyword evidence="2" id="KW-1185">Reference proteome</keyword>
<evidence type="ECO:0000313" key="1">
    <source>
        <dbReference type="EMBL" id="ACK50263.1"/>
    </source>
</evidence>
<name>B8ER79_METSB</name>
<dbReference type="KEGG" id="msl:Msil_1296"/>
<reference evidence="1 2" key="1">
    <citation type="journal article" date="2010" name="J. Bacteriol.">
        <title>Complete genome sequence of the aerobic facultative methanotroph Methylocella silvestris BL2.</title>
        <authorList>
            <person name="Chen Y."/>
            <person name="Crombie A."/>
            <person name="Rahman M.T."/>
            <person name="Dedysh S.N."/>
            <person name="Liesack W."/>
            <person name="Stott M.B."/>
            <person name="Alam M."/>
            <person name="Theisen A.R."/>
            <person name="Murrell J.C."/>
            <person name="Dunfield P.F."/>
        </authorList>
    </citation>
    <scope>NUCLEOTIDE SEQUENCE [LARGE SCALE GENOMIC DNA]</scope>
    <source>
        <strain evidence="2">DSM 15510 / CIP 108128 / LMG 27833 / NCIMB 13906 / BL2</strain>
    </source>
</reference>
<gene>
    <name evidence="1" type="ordered locus">Msil_1296</name>
</gene>
<dbReference type="OrthoDB" id="8366079at2"/>
<accession>B8ER79</accession>